<evidence type="ECO:0000313" key="3">
    <source>
        <dbReference type="Proteomes" id="UP000799538"/>
    </source>
</evidence>
<organism evidence="2 3">
    <name type="scientific">Elsinoe ampelina</name>
    <dbReference type="NCBI Taxonomy" id="302913"/>
    <lineage>
        <taxon>Eukaryota</taxon>
        <taxon>Fungi</taxon>
        <taxon>Dikarya</taxon>
        <taxon>Ascomycota</taxon>
        <taxon>Pezizomycotina</taxon>
        <taxon>Dothideomycetes</taxon>
        <taxon>Dothideomycetidae</taxon>
        <taxon>Myriangiales</taxon>
        <taxon>Elsinoaceae</taxon>
        <taxon>Elsinoe</taxon>
    </lineage>
</organism>
<accession>A0A6A6GI69</accession>
<dbReference type="Proteomes" id="UP000799538">
    <property type="component" value="Unassembled WGS sequence"/>
</dbReference>
<dbReference type="OrthoDB" id="2799468at2759"/>
<dbReference type="AlphaFoldDB" id="A0A6A6GI69"/>
<feature type="compositionally biased region" description="Basic and acidic residues" evidence="1">
    <location>
        <begin position="23"/>
        <end position="32"/>
    </location>
</feature>
<reference evidence="3" key="1">
    <citation type="journal article" date="2020" name="Stud. Mycol.">
        <title>101 Dothideomycetes genomes: A test case for predicting lifestyles and emergence of pathogens.</title>
        <authorList>
            <person name="Haridas S."/>
            <person name="Albert R."/>
            <person name="Binder M."/>
            <person name="Bloem J."/>
            <person name="LaButti K."/>
            <person name="Salamov A."/>
            <person name="Andreopoulos B."/>
            <person name="Baker S."/>
            <person name="Barry K."/>
            <person name="Bills G."/>
            <person name="Bluhm B."/>
            <person name="Cannon C."/>
            <person name="Castanera R."/>
            <person name="Culley D."/>
            <person name="Daum C."/>
            <person name="Ezra D."/>
            <person name="Gonzalez J."/>
            <person name="Henrissat B."/>
            <person name="Kuo A."/>
            <person name="Liang C."/>
            <person name="Lipzen A."/>
            <person name="Lutzoni F."/>
            <person name="Magnuson J."/>
            <person name="Mondo S."/>
            <person name="Nolan M."/>
            <person name="Ohm R."/>
            <person name="Pangilinan J."/>
            <person name="Park H.-J."/>
            <person name="Ramirez L."/>
            <person name="Alfaro M."/>
            <person name="Sun H."/>
            <person name="Tritt A."/>
            <person name="Yoshinaga Y."/>
            <person name="Zwiers L.-H."/>
            <person name="Turgeon B."/>
            <person name="Goodwin S."/>
            <person name="Spatafora J."/>
            <person name="Crous P."/>
            <person name="Grigoriev I."/>
        </authorList>
    </citation>
    <scope>NUCLEOTIDE SEQUENCE [LARGE SCALE GENOMIC DNA]</scope>
    <source>
        <strain evidence="3">CECT 20119</strain>
    </source>
</reference>
<gene>
    <name evidence="2" type="ORF">BDZ85DRAFT_279122</name>
</gene>
<proteinExistence type="predicted"/>
<feature type="region of interest" description="Disordered" evidence="1">
    <location>
        <begin position="23"/>
        <end position="107"/>
    </location>
</feature>
<evidence type="ECO:0000313" key="2">
    <source>
        <dbReference type="EMBL" id="KAF2225434.1"/>
    </source>
</evidence>
<feature type="compositionally biased region" description="Basic and acidic residues" evidence="1">
    <location>
        <begin position="94"/>
        <end position="107"/>
    </location>
</feature>
<protein>
    <submittedName>
        <fullName evidence="2">Uncharacterized protein</fullName>
    </submittedName>
</protein>
<evidence type="ECO:0000256" key="1">
    <source>
        <dbReference type="SAM" id="MobiDB-lite"/>
    </source>
</evidence>
<sequence>MASFTSNVPDAALINDLEEQAAEHQKALDHAKNPNLAATTIGKKMEEHPESITAKDASTIKSAEAKYTGVAQPSKGTLSAHADQLASNNANAAKAEKSVHGSSEKKA</sequence>
<keyword evidence="3" id="KW-1185">Reference proteome</keyword>
<name>A0A6A6GI69_9PEZI</name>
<dbReference type="EMBL" id="ML992503">
    <property type="protein sequence ID" value="KAF2225434.1"/>
    <property type="molecule type" value="Genomic_DNA"/>
</dbReference>